<dbReference type="PANTHER" id="PTHR13068">
    <property type="entry name" value="CGI-12 PROTEIN-RELATED"/>
    <property type="match status" value="1"/>
</dbReference>
<keyword evidence="2" id="KW-0806">Transcription termination</keyword>
<gene>
    <name evidence="4" type="ORF">LWI29_024046</name>
</gene>
<comment type="similarity">
    <text evidence="1">Belongs to the mTERF family.</text>
</comment>
<evidence type="ECO:0000256" key="3">
    <source>
        <dbReference type="ARBA" id="ARBA00022946"/>
    </source>
</evidence>
<accession>A0AA39VJV5</accession>
<keyword evidence="2" id="KW-0804">Transcription</keyword>
<dbReference type="GO" id="GO:0006353">
    <property type="term" value="P:DNA-templated transcription termination"/>
    <property type="evidence" value="ECO:0007669"/>
    <property type="project" value="UniProtKB-KW"/>
</dbReference>
<protein>
    <submittedName>
        <fullName evidence="4">Uncharacterized protein</fullName>
    </submittedName>
</protein>
<keyword evidence="5" id="KW-1185">Reference proteome</keyword>
<dbReference type="FunFam" id="1.25.70.10:FF:000001">
    <property type="entry name" value="Mitochondrial transcription termination factor-like"/>
    <property type="match status" value="1"/>
</dbReference>
<dbReference type="PANTHER" id="PTHR13068:SF133">
    <property type="entry name" value="MITOCHONDRIAL TRANSCRIPTION TERMINATION FACTOR FAMILY PROTEIN"/>
    <property type="match status" value="1"/>
</dbReference>
<proteinExistence type="inferred from homology"/>
<dbReference type="AlphaFoldDB" id="A0AA39VJV5"/>
<reference evidence="4" key="1">
    <citation type="journal article" date="2022" name="Plant J.">
        <title>Strategies of tolerance reflected in two North American maple genomes.</title>
        <authorList>
            <person name="McEvoy S.L."/>
            <person name="Sezen U.U."/>
            <person name="Trouern-Trend A."/>
            <person name="McMahon S.M."/>
            <person name="Schaberg P.G."/>
            <person name="Yang J."/>
            <person name="Wegrzyn J.L."/>
            <person name="Swenson N.G."/>
        </authorList>
    </citation>
    <scope>NUCLEOTIDE SEQUENCE</scope>
    <source>
        <strain evidence="4">NS2018</strain>
    </source>
</reference>
<sequence>MLSRNPSLLTRSLQNSLIRCYDFLKSLVLVDADENIPKIFKRLSWDFPHHVQKNVVDNVSILRGHGVPPSVISVLISYYPNVISCEVNIFSEHVKEIIKIGFNPSKKTFVSALKAVSTMTKKTWETKMEVFRRWGLSENEIKLAFRKNPIWMTLSEKNITSTVDFLVNKMGWKPSAVAQVPIVLNFSLEKRIIPRCSVIRVLVLKGLINKEIPLSTALVSCDERFLDAFVAKYQDEAPQLLDIFQGKMGLLELGFTF</sequence>
<dbReference type="EMBL" id="JAUESC010000384">
    <property type="protein sequence ID" value="KAK0582311.1"/>
    <property type="molecule type" value="Genomic_DNA"/>
</dbReference>
<dbReference type="InterPro" id="IPR003690">
    <property type="entry name" value="MTERF"/>
</dbReference>
<evidence type="ECO:0000256" key="2">
    <source>
        <dbReference type="ARBA" id="ARBA00022472"/>
    </source>
</evidence>
<evidence type="ECO:0000313" key="4">
    <source>
        <dbReference type="EMBL" id="KAK0582311.1"/>
    </source>
</evidence>
<organism evidence="4 5">
    <name type="scientific">Acer saccharum</name>
    <name type="common">Sugar maple</name>
    <dbReference type="NCBI Taxonomy" id="4024"/>
    <lineage>
        <taxon>Eukaryota</taxon>
        <taxon>Viridiplantae</taxon>
        <taxon>Streptophyta</taxon>
        <taxon>Embryophyta</taxon>
        <taxon>Tracheophyta</taxon>
        <taxon>Spermatophyta</taxon>
        <taxon>Magnoliopsida</taxon>
        <taxon>eudicotyledons</taxon>
        <taxon>Gunneridae</taxon>
        <taxon>Pentapetalae</taxon>
        <taxon>rosids</taxon>
        <taxon>malvids</taxon>
        <taxon>Sapindales</taxon>
        <taxon>Sapindaceae</taxon>
        <taxon>Hippocastanoideae</taxon>
        <taxon>Acereae</taxon>
        <taxon>Acer</taxon>
    </lineage>
</organism>
<reference evidence="4" key="2">
    <citation type="submission" date="2023-06" db="EMBL/GenBank/DDBJ databases">
        <authorList>
            <person name="Swenson N.G."/>
            <person name="Wegrzyn J.L."/>
            <person name="Mcevoy S.L."/>
        </authorList>
    </citation>
    <scope>NUCLEOTIDE SEQUENCE</scope>
    <source>
        <strain evidence="4">NS2018</strain>
        <tissue evidence="4">Leaf</tissue>
    </source>
</reference>
<evidence type="ECO:0000256" key="1">
    <source>
        <dbReference type="ARBA" id="ARBA00007692"/>
    </source>
</evidence>
<name>A0AA39VJV5_ACESA</name>
<dbReference type="Pfam" id="PF02536">
    <property type="entry name" value="mTERF"/>
    <property type="match status" value="1"/>
</dbReference>
<keyword evidence="2" id="KW-0805">Transcription regulation</keyword>
<keyword evidence="3" id="KW-0809">Transit peptide</keyword>
<evidence type="ECO:0000313" key="5">
    <source>
        <dbReference type="Proteomes" id="UP001168877"/>
    </source>
</evidence>
<dbReference type="Proteomes" id="UP001168877">
    <property type="component" value="Unassembled WGS sequence"/>
</dbReference>
<dbReference type="SMART" id="SM00733">
    <property type="entry name" value="Mterf"/>
    <property type="match status" value="5"/>
</dbReference>
<dbReference type="Gene3D" id="1.25.70.10">
    <property type="entry name" value="Transcription termination factor 3, mitochondrial"/>
    <property type="match status" value="1"/>
</dbReference>
<dbReference type="GO" id="GO:0003676">
    <property type="term" value="F:nucleic acid binding"/>
    <property type="evidence" value="ECO:0007669"/>
    <property type="project" value="InterPro"/>
</dbReference>
<dbReference type="InterPro" id="IPR038538">
    <property type="entry name" value="MTERF_sf"/>
</dbReference>
<comment type="caution">
    <text evidence="4">The sequence shown here is derived from an EMBL/GenBank/DDBJ whole genome shotgun (WGS) entry which is preliminary data.</text>
</comment>